<dbReference type="EMBL" id="VSSQ01032322">
    <property type="protein sequence ID" value="MPM83551.1"/>
    <property type="molecule type" value="Genomic_DNA"/>
</dbReference>
<comment type="caution">
    <text evidence="1">The sequence shown here is derived from an EMBL/GenBank/DDBJ whole genome shotgun (WGS) entry which is preliminary data.</text>
</comment>
<evidence type="ECO:0000313" key="1">
    <source>
        <dbReference type="EMBL" id="MPM83551.1"/>
    </source>
</evidence>
<reference evidence="1" key="1">
    <citation type="submission" date="2019-08" db="EMBL/GenBank/DDBJ databases">
        <authorList>
            <person name="Kucharzyk K."/>
            <person name="Murdoch R.W."/>
            <person name="Higgins S."/>
            <person name="Loffler F."/>
        </authorList>
    </citation>
    <scope>NUCLEOTIDE SEQUENCE</scope>
</reference>
<dbReference type="AlphaFoldDB" id="A0A645D322"/>
<sequence>MSKREKSKLITVALIAAYIMAAGSALAADKKTFVVSKKIEVSDNRILTLKFNGFIFTETDTGGYSKIAVHGEDKKQLQTINIADVNSFGDDTTTCPEPGTGSDIVIEDMNFDGINDFRIIAMLPPGPNIPYICFLWDKKSGKFVHAEFLDDITSPEFDSKTKTVTSSSRESANKYRKDVYRYSGGKLVLVKSVVKTYQ</sequence>
<dbReference type="NCBIfam" id="NF047539">
    <property type="entry name" value="XAC2610_fam"/>
    <property type="match status" value="1"/>
</dbReference>
<gene>
    <name evidence="1" type="ORF">SDC9_130615</name>
</gene>
<dbReference type="InterPro" id="IPR058087">
    <property type="entry name" value="XAC2610_dom"/>
</dbReference>
<protein>
    <submittedName>
        <fullName evidence="1">Uncharacterized protein</fullName>
    </submittedName>
</protein>
<proteinExistence type="predicted"/>
<name>A0A645D322_9ZZZZ</name>
<accession>A0A645D322</accession>
<organism evidence="1">
    <name type="scientific">bioreactor metagenome</name>
    <dbReference type="NCBI Taxonomy" id="1076179"/>
    <lineage>
        <taxon>unclassified sequences</taxon>
        <taxon>metagenomes</taxon>
        <taxon>ecological metagenomes</taxon>
    </lineage>
</organism>